<dbReference type="SUPFAM" id="SSF55729">
    <property type="entry name" value="Acyl-CoA N-acyltransferases (Nat)"/>
    <property type="match status" value="1"/>
</dbReference>
<sequence>MKNRKESVISNEGVSNMGEIILREPSLDEFEAVQEVFQDVWDMHIMRETYAAQIYNKNASIIGAYLDGEIIGVISSFMSVNKRGKKRWEIDLIAVKKSVQGKGIGTRLVQESLKRGEALEGDYARALIRIGNIGSQKAFEISGFKKQEGIYNLILWETWSFKEKLREVQDITYLPMETLSYRGLWIEDLFSRKRSHDEYKMAINYAQQLAKNEKRDNTGATILKEDVDKLPRSIVKQSANHGKYNWWTVDLKA</sequence>
<dbReference type="Gene3D" id="3.40.630.30">
    <property type="match status" value="1"/>
</dbReference>
<dbReference type="InterPro" id="IPR000182">
    <property type="entry name" value="GNAT_dom"/>
</dbReference>
<dbReference type="RefSeq" id="WP_250858863.1">
    <property type="nucleotide sequence ID" value="NZ_JAGSOJ010000002.1"/>
</dbReference>
<dbReference type="AlphaFoldDB" id="A0A9J6P170"/>
<comment type="caution">
    <text evidence="2">The sequence shown here is derived from an EMBL/GenBank/DDBJ whole genome shotgun (WGS) entry which is preliminary data.</text>
</comment>
<proteinExistence type="predicted"/>
<evidence type="ECO:0000313" key="3">
    <source>
        <dbReference type="Proteomes" id="UP001056429"/>
    </source>
</evidence>
<dbReference type="GO" id="GO:0016747">
    <property type="term" value="F:acyltransferase activity, transferring groups other than amino-acyl groups"/>
    <property type="evidence" value="ECO:0007669"/>
    <property type="project" value="InterPro"/>
</dbReference>
<dbReference type="EMBL" id="JAGSOJ010000002">
    <property type="protein sequence ID" value="MCM1989841.1"/>
    <property type="molecule type" value="Genomic_DNA"/>
</dbReference>
<protein>
    <submittedName>
        <fullName evidence="2">GNAT family N-acetyltransferase</fullName>
    </submittedName>
</protein>
<evidence type="ECO:0000259" key="1">
    <source>
        <dbReference type="PROSITE" id="PS51186"/>
    </source>
</evidence>
<organism evidence="2 3">
    <name type="scientific">Oceanirhabdus seepicola</name>
    <dbReference type="NCBI Taxonomy" id="2828781"/>
    <lineage>
        <taxon>Bacteria</taxon>
        <taxon>Bacillati</taxon>
        <taxon>Bacillota</taxon>
        <taxon>Clostridia</taxon>
        <taxon>Eubacteriales</taxon>
        <taxon>Clostridiaceae</taxon>
        <taxon>Oceanirhabdus</taxon>
    </lineage>
</organism>
<dbReference type="CDD" id="cd04301">
    <property type="entry name" value="NAT_SF"/>
    <property type="match status" value="1"/>
</dbReference>
<name>A0A9J6P170_9CLOT</name>
<dbReference type="Proteomes" id="UP001056429">
    <property type="component" value="Unassembled WGS sequence"/>
</dbReference>
<feature type="domain" description="N-acetyltransferase" evidence="1">
    <location>
        <begin position="20"/>
        <end position="166"/>
    </location>
</feature>
<reference evidence="2" key="1">
    <citation type="journal article" date="2021" name="mSystems">
        <title>Bacteria and Archaea Synergistically Convert Glycine Betaine to Biogenic Methane in the Formosa Cold Seep of the South China Sea.</title>
        <authorList>
            <person name="Li L."/>
            <person name="Zhang W."/>
            <person name="Zhang S."/>
            <person name="Song L."/>
            <person name="Sun Q."/>
            <person name="Zhang H."/>
            <person name="Xiang H."/>
            <person name="Dong X."/>
        </authorList>
    </citation>
    <scope>NUCLEOTIDE SEQUENCE</scope>
    <source>
        <strain evidence="2">ZWT</strain>
    </source>
</reference>
<accession>A0A9J6P170</accession>
<gene>
    <name evidence="2" type="ORF">KDK92_08825</name>
</gene>
<dbReference type="InterPro" id="IPR016181">
    <property type="entry name" value="Acyl_CoA_acyltransferase"/>
</dbReference>
<evidence type="ECO:0000313" key="2">
    <source>
        <dbReference type="EMBL" id="MCM1989841.1"/>
    </source>
</evidence>
<reference evidence="2" key="2">
    <citation type="submission" date="2021-04" db="EMBL/GenBank/DDBJ databases">
        <authorList>
            <person name="Dong X."/>
        </authorList>
    </citation>
    <scope>NUCLEOTIDE SEQUENCE</scope>
    <source>
        <strain evidence="2">ZWT</strain>
    </source>
</reference>
<dbReference type="Pfam" id="PF00583">
    <property type="entry name" value="Acetyltransf_1"/>
    <property type="match status" value="1"/>
</dbReference>
<keyword evidence="3" id="KW-1185">Reference proteome</keyword>
<dbReference type="PROSITE" id="PS51186">
    <property type="entry name" value="GNAT"/>
    <property type="match status" value="1"/>
</dbReference>